<evidence type="ECO:0000259" key="4">
    <source>
        <dbReference type="Pfam" id="PF13472"/>
    </source>
</evidence>
<keyword evidence="6" id="KW-1185">Reference proteome</keyword>
<dbReference type="SUPFAM" id="SSF52266">
    <property type="entry name" value="SGNH hydrolase"/>
    <property type="match status" value="1"/>
</dbReference>
<feature type="chain" id="PRO_5045249443" evidence="3">
    <location>
        <begin position="22"/>
        <end position="251"/>
    </location>
</feature>
<protein>
    <submittedName>
        <fullName evidence="5">Rhamnogalacturonan acetylesterase</fullName>
    </submittedName>
</protein>
<comment type="caution">
    <text evidence="5">The sequence shown here is derived from an EMBL/GenBank/DDBJ whole genome shotgun (WGS) entry which is preliminary data.</text>
</comment>
<dbReference type="InterPro" id="IPR036514">
    <property type="entry name" value="SGNH_hydro_sf"/>
</dbReference>
<keyword evidence="3" id="KW-0732">Signal</keyword>
<feature type="signal peptide" evidence="3">
    <location>
        <begin position="1"/>
        <end position="21"/>
    </location>
</feature>
<name>A0ABT3PKX2_9BACT</name>
<dbReference type="InterPro" id="IPR037459">
    <property type="entry name" value="RhgT-like"/>
</dbReference>
<evidence type="ECO:0000256" key="2">
    <source>
        <dbReference type="ARBA" id="ARBA00022801"/>
    </source>
</evidence>
<dbReference type="PANTHER" id="PTHR43695">
    <property type="entry name" value="PUTATIVE (AFU_ORTHOLOGUE AFUA_2G17250)-RELATED"/>
    <property type="match status" value="1"/>
</dbReference>
<dbReference type="CDD" id="cd01821">
    <property type="entry name" value="Rhamnogalacturan_acetylesterase_like"/>
    <property type="match status" value="1"/>
</dbReference>
<comment type="similarity">
    <text evidence="1">Belongs to the 'GDSL' lipolytic enzyme family.</text>
</comment>
<evidence type="ECO:0000256" key="1">
    <source>
        <dbReference type="ARBA" id="ARBA00008668"/>
    </source>
</evidence>
<evidence type="ECO:0000313" key="5">
    <source>
        <dbReference type="EMBL" id="MCW9706591.1"/>
    </source>
</evidence>
<dbReference type="Pfam" id="PF13472">
    <property type="entry name" value="Lipase_GDSL_2"/>
    <property type="match status" value="1"/>
</dbReference>
<dbReference type="RefSeq" id="WP_265765314.1">
    <property type="nucleotide sequence ID" value="NZ_JAGGJA010000004.1"/>
</dbReference>
<evidence type="ECO:0000313" key="6">
    <source>
        <dbReference type="Proteomes" id="UP001207918"/>
    </source>
</evidence>
<dbReference type="PANTHER" id="PTHR43695:SF1">
    <property type="entry name" value="RHAMNOGALACTURONAN ACETYLESTERASE"/>
    <property type="match status" value="1"/>
</dbReference>
<gene>
    <name evidence="5" type="ORF">J6I44_06975</name>
</gene>
<feature type="domain" description="SGNH hydrolase-type esterase" evidence="4">
    <location>
        <begin position="34"/>
        <end position="227"/>
    </location>
</feature>
<dbReference type="Gene3D" id="3.40.50.1110">
    <property type="entry name" value="SGNH hydrolase"/>
    <property type="match status" value="1"/>
</dbReference>
<reference evidence="5 6" key="1">
    <citation type="submission" date="2021-03" db="EMBL/GenBank/DDBJ databases">
        <title>Aliifodinibius sp. nov., a new bacterium isolated from saline soil.</title>
        <authorList>
            <person name="Galisteo C."/>
            <person name="De La Haba R."/>
            <person name="Sanchez-Porro C."/>
            <person name="Ventosa A."/>
        </authorList>
    </citation>
    <scope>NUCLEOTIDE SEQUENCE [LARGE SCALE GENOMIC DNA]</scope>
    <source>
        <strain evidence="5 6">1BSP15-2V2</strain>
    </source>
</reference>
<dbReference type="EMBL" id="JAGGJA010000004">
    <property type="protein sequence ID" value="MCW9706591.1"/>
    <property type="molecule type" value="Genomic_DNA"/>
</dbReference>
<dbReference type="InterPro" id="IPR013830">
    <property type="entry name" value="SGNH_hydro"/>
</dbReference>
<proteinExistence type="inferred from homology"/>
<evidence type="ECO:0000256" key="3">
    <source>
        <dbReference type="SAM" id="SignalP"/>
    </source>
</evidence>
<keyword evidence="2" id="KW-0378">Hydrolase</keyword>
<dbReference type="Proteomes" id="UP001207918">
    <property type="component" value="Unassembled WGS sequence"/>
</dbReference>
<sequence>MRNKYSYLLTFILLIGLTSIAAVPPSDTVTVYLIGDSTMSDKAVEAYPETGWGMPFQYYFDDEIVVENHARNGRSTRTFLEEGRWKPIVNQLSKGDYVFIQFGHNDEVLSKEQSTTPQQFQANLAQYVTETRGRGAQPVLLSPTARRHFDENGKLLDTHQQYSDLAEDVAVKLEVPFLDIDSQSQQLLRELGPDDSRFLYNHLEPGENPHYPDGREDNTHFNEYGARKMAQLVLHGIEELGLDLAAHIDNQ</sequence>
<accession>A0ABT3PKX2</accession>
<organism evidence="5 6">
    <name type="scientific">Fodinibius salsisoli</name>
    <dbReference type="NCBI Taxonomy" id="2820877"/>
    <lineage>
        <taxon>Bacteria</taxon>
        <taxon>Pseudomonadati</taxon>
        <taxon>Balneolota</taxon>
        <taxon>Balneolia</taxon>
        <taxon>Balneolales</taxon>
        <taxon>Balneolaceae</taxon>
        <taxon>Fodinibius</taxon>
    </lineage>
</organism>